<evidence type="ECO:0000313" key="12">
    <source>
        <dbReference type="Proteomes" id="UP000468531"/>
    </source>
</evidence>
<dbReference type="InterPro" id="IPR024528">
    <property type="entry name" value="ThrE_2"/>
</dbReference>
<evidence type="ECO:0000256" key="8">
    <source>
        <dbReference type="SAM" id="Phobius"/>
    </source>
</evidence>
<evidence type="ECO:0000259" key="9">
    <source>
        <dbReference type="Pfam" id="PF06738"/>
    </source>
</evidence>
<dbReference type="InterPro" id="IPR050539">
    <property type="entry name" value="ThrE_Dicarb/AminoAcid_Exp"/>
</dbReference>
<feature type="transmembrane region" description="Helical" evidence="8">
    <location>
        <begin position="142"/>
        <end position="162"/>
    </location>
</feature>
<feature type="domain" description="Threonine/serine exporter-like N-terminal" evidence="9">
    <location>
        <begin position="40"/>
        <end position="277"/>
    </location>
</feature>
<feature type="transmembrane region" description="Helical" evidence="8">
    <location>
        <begin position="330"/>
        <end position="355"/>
    </location>
</feature>
<dbReference type="Proteomes" id="UP000468531">
    <property type="component" value="Unassembled WGS sequence"/>
</dbReference>
<dbReference type="PANTHER" id="PTHR34390:SF2">
    <property type="entry name" value="SUCCINATE TRANSPORTER SUBUNIT YJJP-RELATED"/>
    <property type="match status" value="1"/>
</dbReference>
<feature type="region of interest" description="Disordered" evidence="7">
    <location>
        <begin position="447"/>
        <end position="467"/>
    </location>
</feature>
<feature type="transmembrane region" description="Helical" evidence="8">
    <location>
        <begin position="407"/>
        <end position="430"/>
    </location>
</feature>
<accession>A0A6P1B9X1</accession>
<dbReference type="AlphaFoldDB" id="A0A6P1B9X1"/>
<feature type="transmembrane region" description="Helical" evidence="8">
    <location>
        <begin position="259"/>
        <end position="278"/>
    </location>
</feature>
<gene>
    <name evidence="11" type="ORF">FNJ47_05270</name>
</gene>
<feature type="transmembrane region" description="Helical" evidence="8">
    <location>
        <begin position="194"/>
        <end position="213"/>
    </location>
</feature>
<dbReference type="EMBL" id="VKHP01000011">
    <property type="protein sequence ID" value="NEU95256.1"/>
    <property type="molecule type" value="Genomic_DNA"/>
</dbReference>
<evidence type="ECO:0000256" key="3">
    <source>
        <dbReference type="ARBA" id="ARBA00022692"/>
    </source>
</evidence>
<feature type="transmembrane region" description="Helical" evidence="8">
    <location>
        <begin position="169"/>
        <end position="188"/>
    </location>
</feature>
<evidence type="ECO:0000256" key="4">
    <source>
        <dbReference type="ARBA" id="ARBA00022989"/>
    </source>
</evidence>
<keyword evidence="12" id="KW-1185">Reference proteome</keyword>
<dbReference type="GO" id="GO:0005886">
    <property type="term" value="C:plasma membrane"/>
    <property type="evidence" value="ECO:0007669"/>
    <property type="project" value="UniProtKB-SubCell"/>
</dbReference>
<dbReference type="PANTHER" id="PTHR34390">
    <property type="entry name" value="UPF0442 PROTEIN YJJB-RELATED"/>
    <property type="match status" value="1"/>
</dbReference>
<dbReference type="GO" id="GO:0015744">
    <property type="term" value="P:succinate transport"/>
    <property type="evidence" value="ECO:0007669"/>
    <property type="project" value="TreeGrafter"/>
</dbReference>
<evidence type="ECO:0000313" key="11">
    <source>
        <dbReference type="EMBL" id="NEU95256.1"/>
    </source>
</evidence>
<comment type="caution">
    <text evidence="11">The sequence shown here is derived from an EMBL/GenBank/DDBJ whole genome shotgun (WGS) entry which is preliminary data.</text>
</comment>
<protein>
    <submittedName>
        <fullName evidence="11">Threonine/serine exporter family protein</fullName>
    </submittedName>
</protein>
<evidence type="ECO:0000256" key="6">
    <source>
        <dbReference type="ARBA" id="ARBA00034125"/>
    </source>
</evidence>
<sequence length="467" mass="48481">MVDLAEYMISGAVDRSAQHREPTPRVLAERAMASDEHCDVILGLAKVLFVNGQGTDQVVAAARRLGDALGITAELMPRWGELTLRAKGDDVTRIVEVSADPVGVDMHRVASAMQAVADVEAGRLSLEEARERIDAISKAPSAATWLFALAAAVGAVALAIIFGIQHLPAAILIFISAGAGGLLRRAIAKASSNIFIQPFCAALLAGVIGGLAVHYQLSTALRLVVVCPCMVLVPGPHILNGAIDLINGRIHLGVSRLTYAGIVVVAISVGLLLGLKLVHGSLPIDPPGQAVSLWLDVIAAGVAVACYSVFFSTPPSMFAWPVAVGMLAHAFRWVAITVFGFGVTTGALVACFVVGMLLTPVSLRKHLPFAAIGFASVVSMIPGVYVFRMMSGLVQIAGSSHPTPELVGATIADGTTAVAIVLAMSLGLIVPRLAIGHLHDGRARAKKGSSDLGSVQSSGAKFRCSQN</sequence>
<comment type="subcellular location">
    <subcellularLocation>
        <location evidence="1">Cell membrane</location>
        <topology evidence="1">Multi-pass membrane protein</topology>
    </subcellularLocation>
</comment>
<dbReference type="GO" id="GO:0022857">
    <property type="term" value="F:transmembrane transporter activity"/>
    <property type="evidence" value="ECO:0007669"/>
    <property type="project" value="InterPro"/>
</dbReference>
<keyword evidence="4 8" id="KW-1133">Transmembrane helix</keyword>
<keyword evidence="2" id="KW-1003">Cell membrane</keyword>
<keyword evidence="3 8" id="KW-0812">Transmembrane</keyword>
<reference evidence="11 12" key="1">
    <citation type="journal article" date="2020" name="Arch. Microbiol.">
        <title>Bradyrhizobium uaiense sp. nov., a new highly efficient cowpea symbiont.</title>
        <authorList>
            <person name="Cabral Michel D."/>
            <person name="Azarias Guimaraes A."/>
            <person name="Martins da Costa E."/>
            <person name="Soares de Carvalho T."/>
            <person name="Balsanelli E."/>
            <person name="Willems A."/>
            <person name="Maltempi de Souza E."/>
            <person name="de Souza Moreira F.M."/>
        </authorList>
    </citation>
    <scope>NUCLEOTIDE SEQUENCE [LARGE SCALE GENOMIC DNA]</scope>
    <source>
        <strain evidence="11 12">UFLA 03-164</strain>
    </source>
</reference>
<feature type="transmembrane region" description="Helical" evidence="8">
    <location>
        <begin position="290"/>
        <end position="310"/>
    </location>
</feature>
<proteinExistence type="inferred from homology"/>
<evidence type="ECO:0000259" key="10">
    <source>
        <dbReference type="Pfam" id="PF12821"/>
    </source>
</evidence>
<evidence type="ECO:0000256" key="1">
    <source>
        <dbReference type="ARBA" id="ARBA00004651"/>
    </source>
</evidence>
<organism evidence="11 12">
    <name type="scientific">Bradyrhizobium uaiense</name>
    <dbReference type="NCBI Taxonomy" id="2594946"/>
    <lineage>
        <taxon>Bacteria</taxon>
        <taxon>Pseudomonadati</taxon>
        <taxon>Pseudomonadota</taxon>
        <taxon>Alphaproteobacteria</taxon>
        <taxon>Hyphomicrobiales</taxon>
        <taxon>Nitrobacteraceae</taxon>
        <taxon>Bradyrhizobium</taxon>
    </lineage>
</organism>
<comment type="similarity">
    <text evidence="6">Belongs to the ThrE exporter (TC 2.A.79) family.</text>
</comment>
<evidence type="ECO:0000256" key="5">
    <source>
        <dbReference type="ARBA" id="ARBA00023136"/>
    </source>
</evidence>
<evidence type="ECO:0000256" key="2">
    <source>
        <dbReference type="ARBA" id="ARBA00022475"/>
    </source>
</evidence>
<keyword evidence="5 8" id="KW-0472">Membrane</keyword>
<dbReference type="Pfam" id="PF06738">
    <property type="entry name" value="ThrE"/>
    <property type="match status" value="1"/>
</dbReference>
<feature type="compositionally biased region" description="Polar residues" evidence="7">
    <location>
        <begin position="451"/>
        <end position="467"/>
    </location>
</feature>
<feature type="transmembrane region" description="Helical" evidence="8">
    <location>
        <begin position="220"/>
        <end position="239"/>
    </location>
</feature>
<dbReference type="InterPro" id="IPR010619">
    <property type="entry name" value="ThrE-like_N"/>
</dbReference>
<dbReference type="Pfam" id="PF12821">
    <property type="entry name" value="ThrE_2"/>
    <property type="match status" value="1"/>
</dbReference>
<evidence type="ECO:0000256" key="7">
    <source>
        <dbReference type="SAM" id="MobiDB-lite"/>
    </source>
</evidence>
<feature type="transmembrane region" description="Helical" evidence="8">
    <location>
        <begin position="367"/>
        <end position="387"/>
    </location>
</feature>
<name>A0A6P1B9X1_9BRAD</name>
<feature type="domain" description="Threonine/Serine exporter ThrE" evidence="10">
    <location>
        <begin position="296"/>
        <end position="432"/>
    </location>
</feature>